<dbReference type="VEuPathDB" id="FungiDB:PCH_Pc20g11300"/>
<evidence type="ECO:0000313" key="7">
    <source>
        <dbReference type="Proteomes" id="UP000000724"/>
    </source>
</evidence>
<reference evidence="6 7" key="1">
    <citation type="journal article" date="2008" name="Nat. Biotechnol.">
        <title>Genome sequencing and analysis of the filamentous fungus Penicillium chrysogenum.</title>
        <authorList>
            <person name="van den Berg M.A."/>
            <person name="Albang R."/>
            <person name="Albermann K."/>
            <person name="Badger J.H."/>
            <person name="Daran J.-M."/>
            <person name="Driessen A.J.M."/>
            <person name="Garcia-Estrada C."/>
            <person name="Fedorova N.D."/>
            <person name="Harris D.M."/>
            <person name="Heijne W.H.M."/>
            <person name="Joardar V.S."/>
            <person name="Kiel J.A.K.W."/>
            <person name="Kovalchuk A."/>
            <person name="Martin J.F."/>
            <person name="Nierman W.C."/>
            <person name="Nijland J.G."/>
            <person name="Pronk J.T."/>
            <person name="Roubos J.A."/>
            <person name="van der Klei I.J."/>
            <person name="van Peij N.N.M.E."/>
            <person name="Veenhuis M."/>
            <person name="von Doehren H."/>
            <person name="Wagner C."/>
            <person name="Wortman J.R."/>
            <person name="Bovenberg R.A.L."/>
        </authorList>
    </citation>
    <scope>NUCLEOTIDE SEQUENCE [LARGE SCALE GENOMIC DNA]</scope>
    <source>
        <strain evidence="7">ATCC 28089 / DSM 1075 / NRRL 1951 / Wisconsin 54-1255</strain>
    </source>
</reference>
<organism evidence="6 7">
    <name type="scientific">Penicillium rubens (strain ATCC 28089 / DSM 1075 / NRRL 1951 / Wisconsin 54-1255)</name>
    <name type="common">Penicillium chrysogenum</name>
    <dbReference type="NCBI Taxonomy" id="500485"/>
    <lineage>
        <taxon>Eukaryota</taxon>
        <taxon>Fungi</taxon>
        <taxon>Dikarya</taxon>
        <taxon>Ascomycota</taxon>
        <taxon>Pezizomycotina</taxon>
        <taxon>Eurotiomycetes</taxon>
        <taxon>Eurotiomycetidae</taxon>
        <taxon>Eurotiales</taxon>
        <taxon>Aspergillaceae</taxon>
        <taxon>Penicillium</taxon>
        <taxon>Penicillium chrysogenum species complex</taxon>
    </lineage>
</organism>
<dbReference type="Pfam" id="PF01544">
    <property type="entry name" value="CorA"/>
    <property type="match status" value="1"/>
</dbReference>
<evidence type="ECO:0000256" key="3">
    <source>
        <dbReference type="ARBA" id="ARBA00022989"/>
    </source>
</evidence>
<keyword evidence="2 5" id="KW-0812">Transmembrane</keyword>
<dbReference type="GO" id="GO:0046873">
    <property type="term" value="F:metal ion transmembrane transporter activity"/>
    <property type="evidence" value="ECO:0007669"/>
    <property type="project" value="InterPro"/>
</dbReference>
<dbReference type="OMA" id="YHALSFW"/>
<sequence length="564" mass="63768">MDQTANHGRTDGDIRPLHDQILVQLTKKDWPVTLFKEQKWDLPVQLINSIQIAKSTKATMSDQPVEGLYWSLLQSTLQQQYPEFVQHLSEQEGSMGEEGQAAVIEFWDNAKPSVRNLATSRELTRCLDESHPTDVVRRRVFVLEGLPKNFIQVLGARLKVPPAFFASHWTVPGSVTGSILNQHPRHYNRQDRFALKFPKLHRARIKALEGDDRYPFYSMESSVHRPLSCITVFGDFDGPLSSFEQLSFWGKCDEKSWDTIPLVDPPLGNFVSLRNSSTPREVDHDASIKLVGSKIDALDQRGSWYPFYPSTAVLGQNSADWKNAEQSPTMESMFKDILLLYSLMERHLTADMNSCVNICRRIVLSAWTAALRVTEAQIIQEQCRMSIGNMAVEMSAANLFENSWAQPWHPRDFGRLVRAKTALESVNWELYRNMDALGIFSKADTTEDWESDAWRSLQHVVQNLMARLDIISQAYTQAVPVRESISSNKQAQQVGYLTSLATVFIPISFVAAVFSMGGDFSAGASHFWVYWVIAVPVVAVGCLLLFTNFGRWILGNISAEESLV</sequence>
<dbReference type="Gene3D" id="1.20.58.340">
    <property type="entry name" value="Magnesium transport protein CorA, transmembrane region"/>
    <property type="match status" value="1"/>
</dbReference>
<dbReference type="OrthoDB" id="3231000at2759"/>
<dbReference type="GO" id="GO:0016020">
    <property type="term" value="C:membrane"/>
    <property type="evidence" value="ECO:0007669"/>
    <property type="project" value="UniProtKB-SubCell"/>
</dbReference>
<accession>B6HG67</accession>
<feature type="transmembrane region" description="Helical" evidence="5">
    <location>
        <begin position="528"/>
        <end position="546"/>
    </location>
</feature>
<feature type="transmembrane region" description="Helical" evidence="5">
    <location>
        <begin position="494"/>
        <end position="516"/>
    </location>
</feature>
<comment type="subcellular location">
    <subcellularLocation>
        <location evidence="1">Membrane</location>
        <topology evidence="1">Multi-pass membrane protein</topology>
    </subcellularLocation>
</comment>
<dbReference type="AlphaFoldDB" id="B6HG67"/>
<dbReference type="EMBL" id="AM920435">
    <property type="protein sequence ID" value="CAP86459.1"/>
    <property type="molecule type" value="Genomic_DNA"/>
</dbReference>
<evidence type="ECO:0000256" key="5">
    <source>
        <dbReference type="SAM" id="Phobius"/>
    </source>
</evidence>
<proteinExistence type="predicted"/>
<dbReference type="eggNOG" id="ENOG502SJAE">
    <property type="taxonomic scope" value="Eukaryota"/>
</dbReference>
<evidence type="ECO:0000256" key="4">
    <source>
        <dbReference type="ARBA" id="ARBA00023136"/>
    </source>
</evidence>
<keyword evidence="4 5" id="KW-0472">Membrane</keyword>
<dbReference type="HOGENOM" id="CLU_491890_0_0_1"/>
<gene>
    <name evidence="6" type="ORF">Pc20g11300</name>
    <name evidence="6" type="ORF">PCH_Pc20g11300</name>
</gene>
<dbReference type="Proteomes" id="UP000000724">
    <property type="component" value="Contig Pc00c20"/>
</dbReference>
<evidence type="ECO:0000256" key="1">
    <source>
        <dbReference type="ARBA" id="ARBA00004141"/>
    </source>
</evidence>
<dbReference type="SUPFAM" id="SSF144083">
    <property type="entry name" value="Magnesium transport protein CorA, transmembrane region"/>
    <property type="match status" value="1"/>
</dbReference>
<dbReference type="BioCyc" id="PCHR:PC20G11300-MONOMER"/>
<dbReference type="InterPro" id="IPR045863">
    <property type="entry name" value="CorA_TM1_TM2"/>
</dbReference>
<evidence type="ECO:0000256" key="2">
    <source>
        <dbReference type="ARBA" id="ARBA00022692"/>
    </source>
</evidence>
<keyword evidence="3 5" id="KW-1133">Transmembrane helix</keyword>
<dbReference type="STRING" id="500485.B6HG67"/>
<dbReference type="InterPro" id="IPR002523">
    <property type="entry name" value="MgTranspt_CorA/ZnTranspt_ZntB"/>
</dbReference>
<keyword evidence="7" id="KW-1185">Reference proteome</keyword>
<protein>
    <submittedName>
        <fullName evidence="6">Pc20g11300 protein</fullName>
    </submittedName>
</protein>
<evidence type="ECO:0000313" key="6">
    <source>
        <dbReference type="EMBL" id="CAP86459.1"/>
    </source>
</evidence>
<name>B6HG67_PENRW</name>